<dbReference type="Proteomes" id="UP000183174">
    <property type="component" value="Unassembled WGS sequence"/>
</dbReference>
<proteinExistence type="predicted"/>
<dbReference type="AlphaFoldDB" id="A0A1C3XFP2"/>
<reference evidence="1 2" key="1">
    <citation type="submission" date="2016-08" db="EMBL/GenBank/DDBJ databases">
        <authorList>
            <person name="Seilhamer J.J."/>
        </authorList>
    </citation>
    <scope>NUCLEOTIDE SEQUENCE [LARGE SCALE GENOMIC DNA]</scope>
    <source>
        <strain evidence="1 2">CCBAU 10071</strain>
    </source>
</reference>
<name>A0A1C3XFP2_9BRAD</name>
<gene>
    <name evidence="1" type="ORF">GA0061099_101514</name>
</gene>
<protein>
    <submittedName>
        <fullName evidence="1">Uncharacterized protein</fullName>
    </submittedName>
</protein>
<organism evidence="1 2">
    <name type="scientific">Bradyrhizobium yuanmingense</name>
    <dbReference type="NCBI Taxonomy" id="108015"/>
    <lineage>
        <taxon>Bacteria</taxon>
        <taxon>Pseudomonadati</taxon>
        <taxon>Pseudomonadota</taxon>
        <taxon>Alphaproteobacteria</taxon>
        <taxon>Hyphomicrobiales</taxon>
        <taxon>Nitrobacteraceae</taxon>
        <taxon>Bradyrhizobium</taxon>
    </lineage>
</organism>
<dbReference type="EMBL" id="FMAE01000015">
    <property type="protein sequence ID" value="SCB51090.1"/>
    <property type="molecule type" value="Genomic_DNA"/>
</dbReference>
<evidence type="ECO:0000313" key="2">
    <source>
        <dbReference type="Proteomes" id="UP000183174"/>
    </source>
</evidence>
<accession>A0A1C3XFP2</accession>
<sequence>MTKCAGSQILACFNEQVLRAVGVWAMPSARALLVALLLTEPPFGCLGPSGNDRYRKRAEAVGASPVGCQVAAALSGTRDRETTTAGG</sequence>
<evidence type="ECO:0000313" key="1">
    <source>
        <dbReference type="EMBL" id="SCB51090.1"/>
    </source>
</evidence>